<protein>
    <recommendedName>
        <fullName evidence="13">Tafazzin family protein</fullName>
    </recommendedName>
</protein>
<dbReference type="PANTHER" id="PTHR12497">
    <property type="entry name" value="TAZ PROTEIN TAFAZZIN"/>
    <property type="match status" value="1"/>
</dbReference>
<dbReference type="GO" id="GO:0007007">
    <property type="term" value="P:inner mitochondrial membrane organization"/>
    <property type="evidence" value="ECO:0007669"/>
    <property type="project" value="TreeGrafter"/>
</dbReference>
<evidence type="ECO:0000256" key="7">
    <source>
        <dbReference type="ARBA" id="ARBA00023128"/>
    </source>
</evidence>
<dbReference type="Pfam" id="PF01553">
    <property type="entry name" value="Acyltransferase"/>
    <property type="match status" value="1"/>
</dbReference>
<keyword evidence="16" id="KW-1185">Reference proteome</keyword>
<keyword evidence="6" id="KW-0443">Lipid metabolism</keyword>
<evidence type="ECO:0000256" key="5">
    <source>
        <dbReference type="ARBA" id="ARBA00022792"/>
    </source>
</evidence>
<evidence type="ECO:0000256" key="11">
    <source>
        <dbReference type="ARBA" id="ARBA00047906"/>
    </source>
</evidence>
<evidence type="ECO:0000256" key="6">
    <source>
        <dbReference type="ARBA" id="ARBA00023098"/>
    </source>
</evidence>
<dbReference type="STRING" id="6832.A0A553PCJ8"/>
<keyword evidence="3" id="KW-0808">Transferase</keyword>
<dbReference type="OMA" id="WHTLFFS"/>
<evidence type="ECO:0000313" key="16">
    <source>
        <dbReference type="Proteomes" id="UP000318571"/>
    </source>
</evidence>
<dbReference type="AlphaFoldDB" id="A0A553PCJ8"/>
<dbReference type="GO" id="GO:0047184">
    <property type="term" value="F:1-acylglycerophosphocholine O-acyltransferase activity"/>
    <property type="evidence" value="ECO:0007669"/>
    <property type="project" value="TreeGrafter"/>
</dbReference>
<evidence type="ECO:0000259" key="14">
    <source>
        <dbReference type="SMART" id="SM00563"/>
    </source>
</evidence>
<comment type="caution">
    <text evidence="15">The sequence shown here is derived from an EMBL/GenBank/DDBJ whole genome shotgun (WGS) entry which is preliminary data.</text>
</comment>
<dbReference type="PRINTS" id="PR00979">
    <property type="entry name" value="TAFAZZIN"/>
</dbReference>
<keyword evidence="8" id="KW-0472">Membrane</keyword>
<keyword evidence="9" id="KW-0012">Acyltransferase</keyword>
<evidence type="ECO:0000256" key="2">
    <source>
        <dbReference type="ARBA" id="ARBA00010524"/>
    </source>
</evidence>
<gene>
    <name evidence="15" type="ORF">TCAL_00563</name>
</gene>
<accession>A0A553PCJ8</accession>
<sequence>MVVYDFNTVWIHNRERLIQVLEHRPKEVPVITVANHHSCMDEPLIWGMLDFKHLTNSYFMRWALAAHDICFTNRFLSNFFAYGKSIPIVRGGGVFQEGMNFCVDRLNEGRWVHLYPEGKVNVTKHIDLRLKWGVGRLISDCNVLPIVIPIYHYGMDEILPNSEPYFPRCGKKVTINVGEPVELAPIIKELDSRNADPQEKRQVITEVIQSAVRKLRKETEILHARNTFKHD</sequence>
<dbReference type="PANTHER" id="PTHR12497:SF0">
    <property type="entry name" value="TAFAZZIN"/>
    <property type="match status" value="1"/>
</dbReference>
<evidence type="ECO:0000313" key="15">
    <source>
        <dbReference type="EMBL" id="TRY75417.1"/>
    </source>
</evidence>
<reference evidence="15 16" key="1">
    <citation type="journal article" date="2018" name="Nat. Ecol. Evol.">
        <title>Genomic signatures of mitonuclear coevolution across populations of Tigriopus californicus.</title>
        <authorList>
            <person name="Barreto F.S."/>
            <person name="Watson E.T."/>
            <person name="Lima T.G."/>
            <person name="Willett C.S."/>
            <person name="Edmands S."/>
            <person name="Li W."/>
            <person name="Burton R.S."/>
        </authorList>
    </citation>
    <scope>NUCLEOTIDE SEQUENCE [LARGE SCALE GENOMIC DNA]</scope>
    <source>
        <strain evidence="15 16">San Diego</strain>
    </source>
</reference>
<evidence type="ECO:0000256" key="13">
    <source>
        <dbReference type="RuleBase" id="RU365062"/>
    </source>
</evidence>
<dbReference type="Proteomes" id="UP000318571">
    <property type="component" value="Chromosome 2"/>
</dbReference>
<comment type="catalytic activity">
    <reaction evidence="12">
        <text>1,2-di-(9Z-octadecenoyl)-sn-glycero-3-phosphocholine + 1-hexadecanoyl-sn-glycero-3-phosphocholine = 1-hexadecanoyl-2-(9Z-octadecenoyl)-sn-glycero-3-phosphocholine + 1-(9Z-octadecenoyl)-sn-glycero-3-phosphocholine</text>
        <dbReference type="Rhea" id="RHEA:43816"/>
        <dbReference type="ChEBI" id="CHEBI:28610"/>
        <dbReference type="ChEBI" id="CHEBI:72998"/>
        <dbReference type="ChEBI" id="CHEBI:73001"/>
        <dbReference type="ChEBI" id="CHEBI:74669"/>
    </reaction>
    <physiologicalReaction direction="left-to-right" evidence="12">
        <dbReference type="Rhea" id="RHEA:43817"/>
    </physiologicalReaction>
    <physiologicalReaction direction="right-to-left" evidence="12">
        <dbReference type="Rhea" id="RHEA:43818"/>
    </physiologicalReaction>
</comment>
<dbReference type="EMBL" id="VCGU01000005">
    <property type="protein sequence ID" value="TRY75417.1"/>
    <property type="molecule type" value="Genomic_DNA"/>
</dbReference>
<keyword evidence="4" id="KW-1000">Mitochondrion outer membrane</keyword>
<keyword evidence="5" id="KW-0999">Mitochondrion inner membrane</keyword>
<evidence type="ECO:0000256" key="8">
    <source>
        <dbReference type="ARBA" id="ARBA00023136"/>
    </source>
</evidence>
<dbReference type="GO" id="GO:0035965">
    <property type="term" value="P:cardiolipin acyl-chain remodeling"/>
    <property type="evidence" value="ECO:0007669"/>
    <property type="project" value="TreeGrafter"/>
</dbReference>
<dbReference type="InterPro" id="IPR002123">
    <property type="entry name" value="Plipid/glycerol_acylTrfase"/>
</dbReference>
<dbReference type="InterPro" id="IPR000872">
    <property type="entry name" value="Tafazzin"/>
</dbReference>
<organism evidence="15 16">
    <name type="scientific">Tigriopus californicus</name>
    <name type="common">Marine copepod</name>
    <dbReference type="NCBI Taxonomy" id="6832"/>
    <lineage>
        <taxon>Eukaryota</taxon>
        <taxon>Metazoa</taxon>
        <taxon>Ecdysozoa</taxon>
        <taxon>Arthropoda</taxon>
        <taxon>Crustacea</taxon>
        <taxon>Multicrustacea</taxon>
        <taxon>Hexanauplia</taxon>
        <taxon>Copepoda</taxon>
        <taxon>Harpacticoida</taxon>
        <taxon>Harpacticidae</taxon>
        <taxon>Tigriopus</taxon>
    </lineage>
</organism>
<dbReference type="GO" id="GO:0005743">
    <property type="term" value="C:mitochondrial inner membrane"/>
    <property type="evidence" value="ECO:0007669"/>
    <property type="project" value="UniProtKB-SubCell"/>
</dbReference>
<comment type="catalytic activity">
    <reaction evidence="11">
        <text>1'-[1,2-diacyl-sn-glycero-3-phospho],3'-[1-acyl-sn-glycero-3-phospho]-glycerol + a 1,2-diacyl-sn-glycero-3-phosphocholine = a cardiolipin + a 1-acyl-sn-glycero-3-phosphocholine</text>
        <dbReference type="Rhea" id="RHEA:33731"/>
        <dbReference type="ChEBI" id="CHEBI:57643"/>
        <dbReference type="ChEBI" id="CHEBI:58168"/>
        <dbReference type="ChEBI" id="CHEBI:62237"/>
        <dbReference type="ChEBI" id="CHEBI:64743"/>
    </reaction>
    <physiologicalReaction direction="left-to-right" evidence="11">
        <dbReference type="Rhea" id="RHEA:33732"/>
    </physiologicalReaction>
    <physiologicalReaction direction="right-to-left" evidence="11">
        <dbReference type="Rhea" id="RHEA:33733"/>
    </physiologicalReaction>
</comment>
<evidence type="ECO:0000256" key="12">
    <source>
        <dbReference type="ARBA" id="ARBA00049543"/>
    </source>
</evidence>
<dbReference type="SMART" id="SM00563">
    <property type="entry name" value="PlsC"/>
    <property type="match status" value="1"/>
</dbReference>
<evidence type="ECO:0000256" key="3">
    <source>
        <dbReference type="ARBA" id="ARBA00022679"/>
    </source>
</evidence>
<comment type="similarity">
    <text evidence="2 13">Belongs to the taffazin family.</text>
</comment>
<evidence type="ECO:0000256" key="4">
    <source>
        <dbReference type="ARBA" id="ARBA00022787"/>
    </source>
</evidence>
<dbReference type="GO" id="GO:0005741">
    <property type="term" value="C:mitochondrial outer membrane"/>
    <property type="evidence" value="ECO:0007669"/>
    <property type="project" value="UniProtKB-SubCell"/>
</dbReference>
<comment type="subcellular location">
    <subcellularLocation>
        <location evidence="1">Mitochondrion inner membrane</location>
        <topology evidence="1">Peripheral membrane protein</topology>
        <orientation evidence="1">Intermembrane side</orientation>
    </subcellularLocation>
    <subcellularLocation>
        <location evidence="10">Mitochondrion outer membrane</location>
        <topology evidence="10">Peripheral membrane protein</topology>
        <orientation evidence="10">Intermembrane side</orientation>
    </subcellularLocation>
</comment>
<name>A0A553PCJ8_TIGCA</name>
<evidence type="ECO:0000256" key="9">
    <source>
        <dbReference type="ARBA" id="ARBA00023315"/>
    </source>
</evidence>
<evidence type="ECO:0000256" key="1">
    <source>
        <dbReference type="ARBA" id="ARBA00004137"/>
    </source>
</evidence>
<evidence type="ECO:0000256" key="10">
    <source>
        <dbReference type="ARBA" id="ARBA00024323"/>
    </source>
</evidence>
<dbReference type="SUPFAM" id="SSF69593">
    <property type="entry name" value="Glycerol-3-phosphate (1)-acyltransferase"/>
    <property type="match status" value="1"/>
</dbReference>
<feature type="domain" description="Phospholipid/glycerol acyltransferase" evidence="14">
    <location>
        <begin position="30"/>
        <end position="155"/>
    </location>
</feature>
<keyword evidence="7" id="KW-0496">Mitochondrion</keyword>
<proteinExistence type="inferred from homology"/>
<dbReference type="CDD" id="cd07989">
    <property type="entry name" value="LPLAT_AGPAT-like"/>
    <property type="match status" value="1"/>
</dbReference>